<organism evidence="2 3">
    <name type="scientific">Portunus trituberculatus</name>
    <name type="common">Swimming crab</name>
    <name type="synonym">Neptunus trituberculatus</name>
    <dbReference type="NCBI Taxonomy" id="210409"/>
    <lineage>
        <taxon>Eukaryota</taxon>
        <taxon>Metazoa</taxon>
        <taxon>Ecdysozoa</taxon>
        <taxon>Arthropoda</taxon>
        <taxon>Crustacea</taxon>
        <taxon>Multicrustacea</taxon>
        <taxon>Malacostraca</taxon>
        <taxon>Eumalacostraca</taxon>
        <taxon>Eucarida</taxon>
        <taxon>Decapoda</taxon>
        <taxon>Pleocyemata</taxon>
        <taxon>Brachyura</taxon>
        <taxon>Eubrachyura</taxon>
        <taxon>Portunoidea</taxon>
        <taxon>Portunidae</taxon>
        <taxon>Portuninae</taxon>
        <taxon>Portunus</taxon>
    </lineage>
</organism>
<keyword evidence="3" id="KW-1185">Reference proteome</keyword>
<proteinExistence type="predicted"/>
<accession>A0A5B7K890</accession>
<dbReference type="Proteomes" id="UP000324222">
    <property type="component" value="Unassembled WGS sequence"/>
</dbReference>
<dbReference type="AlphaFoldDB" id="A0A5B7K890"/>
<reference evidence="2 3" key="1">
    <citation type="submission" date="2019-05" db="EMBL/GenBank/DDBJ databases">
        <title>Another draft genome of Portunus trituberculatus and its Hox gene families provides insights of decapod evolution.</title>
        <authorList>
            <person name="Jeong J.-H."/>
            <person name="Song I."/>
            <person name="Kim S."/>
            <person name="Choi T."/>
            <person name="Kim D."/>
            <person name="Ryu S."/>
            <person name="Kim W."/>
        </authorList>
    </citation>
    <scope>NUCLEOTIDE SEQUENCE [LARGE SCALE GENOMIC DNA]</scope>
    <source>
        <tissue evidence="2">Muscle</tissue>
    </source>
</reference>
<name>A0A5B7K890_PORTR</name>
<gene>
    <name evidence="2" type="ORF">E2C01_100942</name>
</gene>
<evidence type="ECO:0000256" key="1">
    <source>
        <dbReference type="SAM" id="MobiDB-lite"/>
    </source>
</evidence>
<feature type="region of interest" description="Disordered" evidence="1">
    <location>
        <begin position="1"/>
        <end position="27"/>
    </location>
</feature>
<dbReference type="EMBL" id="VSRR010144951">
    <property type="protein sequence ID" value="MPD05211.1"/>
    <property type="molecule type" value="Genomic_DNA"/>
</dbReference>
<evidence type="ECO:0000313" key="2">
    <source>
        <dbReference type="EMBL" id="MPD05211.1"/>
    </source>
</evidence>
<comment type="caution">
    <text evidence="2">The sequence shown here is derived from an EMBL/GenBank/DDBJ whole genome shotgun (WGS) entry which is preliminary data.</text>
</comment>
<protein>
    <submittedName>
        <fullName evidence="2">Uncharacterized protein</fullName>
    </submittedName>
</protein>
<evidence type="ECO:0000313" key="3">
    <source>
        <dbReference type="Proteomes" id="UP000324222"/>
    </source>
</evidence>
<sequence>MVRLHNERLRQDLDKHTETEKDLREKAAEERCGCGAERTCSCERGEGE</sequence>